<evidence type="ECO:0000256" key="5">
    <source>
        <dbReference type="ARBA" id="ARBA00023136"/>
    </source>
</evidence>
<dbReference type="SUPFAM" id="SSF56281">
    <property type="entry name" value="Metallo-hydrolase/oxidoreductase"/>
    <property type="match status" value="1"/>
</dbReference>
<dbReference type="GO" id="GO:0030420">
    <property type="term" value="P:establishment of competence for transformation"/>
    <property type="evidence" value="ECO:0007669"/>
    <property type="project" value="InterPro"/>
</dbReference>
<dbReference type="InterPro" id="IPR025405">
    <property type="entry name" value="DUF4131"/>
</dbReference>
<dbReference type="PANTHER" id="PTHR30619:SF1">
    <property type="entry name" value="RECOMBINATION PROTEIN 2"/>
    <property type="match status" value="1"/>
</dbReference>
<evidence type="ECO:0000313" key="6">
    <source>
        <dbReference type="EMBL" id="KJY76254.1"/>
    </source>
</evidence>
<dbReference type="InterPro" id="IPR036866">
    <property type="entry name" value="RibonucZ/Hydroxyglut_hydro"/>
</dbReference>
<keyword evidence="5" id="KW-0472">Membrane</keyword>
<sequence>MTLYLNYWTLISFSFLISTAQFWWYMPAWEWLFPCILTLILSIRSKSLRWCVGPVFACLILVIHSNLLRHQQAMLFQAGQDITINAEVDSFFKQISHGFQGEVVVRSINGEELNTFVQPRIRLVSPIVLSPGDEIGARVRLKSIVGLLNDVGFDAEKYALQQRVVGRASVVIKTPYWARHAGSVRYELYQQVLNSVEYLPSKGLILALTFGVRESLSFELKEQLKASGLSHLIAISGLHIGIVFYLGWCFGKLLLRLFPTALAAPFAIAIMCAYFYAWLAGFSIPTQRALWTCCLAVLLISSFKRLPASYKWLIILSWLLLIDPFAAASSGLWLSMWAVAIILVFVSLQNRLWPPWVNALVLQLTLVIGMTPIVAISFQGLSLASFAYNLIFVPWFSFVVVPLSLLALLAETVFNVSVFWPWVDITIEPVFYALSFADSSWVPLSHFLAVLFVGALLLLLFTTFLSIQGKALFILCALVWVIDWKEKPVWQVFVLDVGHGLAIVVKQGSRAIVYDTGIAWEGSSIAAQVITPFLHYHGVSKLDMLIISHTDGDHAGGLEVLLRDWQPELLMASQQLSRAQMCLKGNILAWGELTLEFLWPVESVQRAYNPHSCVVRVSHPEYKQSTLLPGDIDAIVEWLLVRQPDALRSDVLVVPHHGSKTSSIPRFIEAVSPKVAIASSALYGKWRLPAPNVVKRYTDREVQWFDTGAHGQVSVNFYANHWKIDAIREWKGLAWYRQMLRKGVE</sequence>
<dbReference type="Pfam" id="PF00753">
    <property type="entry name" value="Lactamase_B"/>
    <property type="match status" value="1"/>
</dbReference>
<keyword evidence="3" id="KW-0812">Transmembrane</keyword>
<evidence type="ECO:0000256" key="1">
    <source>
        <dbReference type="ARBA" id="ARBA00004651"/>
    </source>
</evidence>
<gene>
    <name evidence="6" type="ORF">TW71_06715</name>
</gene>
<accession>A0A837G946</accession>
<dbReference type="InterPro" id="IPR052159">
    <property type="entry name" value="Competence_DNA_uptake"/>
</dbReference>
<proteinExistence type="predicted"/>
<dbReference type="SMART" id="SM00849">
    <property type="entry name" value="Lactamase_B"/>
    <property type="match status" value="1"/>
</dbReference>
<dbReference type="AlphaFoldDB" id="A0A837G946"/>
<dbReference type="InterPro" id="IPR004477">
    <property type="entry name" value="ComEC_N"/>
</dbReference>
<dbReference type="CDD" id="cd07731">
    <property type="entry name" value="ComA-like_MBL-fold"/>
    <property type="match status" value="1"/>
</dbReference>
<evidence type="ECO:0000256" key="3">
    <source>
        <dbReference type="ARBA" id="ARBA00022692"/>
    </source>
</evidence>
<dbReference type="InterPro" id="IPR004797">
    <property type="entry name" value="Competence_ComEC/Rec2"/>
</dbReference>
<keyword evidence="4" id="KW-1133">Transmembrane helix</keyword>
<reference evidence="6" key="1">
    <citation type="journal article" date="2015" name="BMC Genomics">
        <title>Genome mining reveals unlocked bioactive potential of marine Gram-negative bacteria.</title>
        <authorList>
            <person name="Machado H."/>
            <person name="Sonnenschein E.C."/>
            <person name="Melchiorsen J."/>
            <person name="Gram L."/>
        </authorList>
    </citation>
    <scope>NUCLEOTIDE SEQUENCE</scope>
    <source>
        <strain evidence="6">S2052</strain>
    </source>
</reference>
<dbReference type="NCBIfam" id="TIGR00360">
    <property type="entry name" value="ComEC_N-term"/>
    <property type="match status" value="1"/>
</dbReference>
<comment type="subcellular location">
    <subcellularLocation>
        <location evidence="1">Cell membrane</location>
        <topology evidence="1">Multi-pass membrane protein</topology>
    </subcellularLocation>
</comment>
<dbReference type="PANTHER" id="PTHR30619">
    <property type="entry name" value="DNA INTERNALIZATION/COMPETENCE PROTEIN COMEC/REC2"/>
    <property type="match status" value="1"/>
</dbReference>
<evidence type="ECO:0000256" key="2">
    <source>
        <dbReference type="ARBA" id="ARBA00022475"/>
    </source>
</evidence>
<evidence type="ECO:0000256" key="4">
    <source>
        <dbReference type="ARBA" id="ARBA00022989"/>
    </source>
</evidence>
<dbReference type="GO" id="GO:0005886">
    <property type="term" value="C:plasma membrane"/>
    <property type="evidence" value="ECO:0007669"/>
    <property type="project" value="UniProtKB-SubCell"/>
</dbReference>
<dbReference type="Pfam" id="PF03772">
    <property type="entry name" value="Competence"/>
    <property type="match status" value="1"/>
</dbReference>
<dbReference type="Gene3D" id="3.60.15.10">
    <property type="entry name" value="Ribonuclease Z/Hydroxyacylglutathione hydrolase-like"/>
    <property type="match status" value="1"/>
</dbReference>
<dbReference type="InterPro" id="IPR035681">
    <property type="entry name" value="ComA-like_MBL"/>
</dbReference>
<keyword evidence="2" id="KW-1003">Cell membrane</keyword>
<dbReference type="NCBIfam" id="TIGR00361">
    <property type="entry name" value="ComEC_Rec2"/>
    <property type="match status" value="1"/>
</dbReference>
<protein>
    <submittedName>
        <fullName evidence="6">Metallo-beta-lactamase</fullName>
    </submittedName>
</protein>
<dbReference type="InterPro" id="IPR001279">
    <property type="entry name" value="Metallo-B-lactamas"/>
</dbReference>
<dbReference type="RefSeq" id="WP_045985367.1">
    <property type="nucleotide sequence ID" value="NZ_CP063051.1"/>
</dbReference>
<dbReference type="Pfam" id="PF13567">
    <property type="entry name" value="DUF4131"/>
    <property type="match status" value="1"/>
</dbReference>
<dbReference type="EMBL" id="JXXR01000004">
    <property type="protein sequence ID" value="KJY76254.1"/>
    <property type="molecule type" value="Genomic_DNA"/>
</dbReference>
<organism evidence="6">
    <name type="scientific">Vibrio coralliilyticus</name>
    <dbReference type="NCBI Taxonomy" id="190893"/>
    <lineage>
        <taxon>Bacteria</taxon>
        <taxon>Pseudomonadati</taxon>
        <taxon>Pseudomonadota</taxon>
        <taxon>Gammaproteobacteria</taxon>
        <taxon>Vibrionales</taxon>
        <taxon>Vibrionaceae</taxon>
        <taxon>Vibrio</taxon>
    </lineage>
</organism>
<comment type="caution">
    <text evidence="6">The sequence shown here is derived from an EMBL/GenBank/DDBJ whole genome shotgun (WGS) entry which is preliminary data.</text>
</comment>
<name>A0A837G946_9VIBR</name>